<gene>
    <name evidence="2" type="ORF">Q9R02_06410</name>
</gene>
<evidence type="ECO:0000313" key="2">
    <source>
        <dbReference type="EMBL" id="MDP5226779.1"/>
    </source>
</evidence>
<feature type="domain" description="Elongation factor G-binding protein C-terminal treble-clef zinc-finger" evidence="1">
    <location>
        <begin position="8"/>
        <end position="162"/>
    </location>
</feature>
<evidence type="ECO:0000313" key="3">
    <source>
        <dbReference type="Proteomes" id="UP001232725"/>
    </source>
</evidence>
<comment type="caution">
    <text evidence="2">The sequence shown here is derived from an EMBL/GenBank/DDBJ whole genome shotgun (WGS) entry which is preliminary data.</text>
</comment>
<proteinExistence type="predicted"/>
<evidence type="ECO:0000259" key="1">
    <source>
        <dbReference type="Pfam" id="PF16571"/>
    </source>
</evidence>
<name>A0ABT9IMF2_9MICC</name>
<accession>A0ABT9IMF2</accession>
<protein>
    <submittedName>
        <fullName evidence="2">FBP domain-containing protein</fullName>
    </submittedName>
</protein>
<dbReference type="RefSeq" id="WP_305995835.1">
    <property type="nucleotide sequence ID" value="NZ_JAVALS010000003.1"/>
</dbReference>
<dbReference type="InterPro" id="IPR032330">
    <property type="entry name" value="EF-G-binding_C"/>
</dbReference>
<keyword evidence="3" id="KW-1185">Reference proteome</keyword>
<dbReference type="Pfam" id="PF16571">
    <property type="entry name" value="FBP_C"/>
    <property type="match status" value="1"/>
</dbReference>
<organism evidence="2 3">
    <name type="scientific">Arthrobacter horti</name>
    <dbReference type="NCBI Taxonomy" id="3068273"/>
    <lineage>
        <taxon>Bacteria</taxon>
        <taxon>Bacillati</taxon>
        <taxon>Actinomycetota</taxon>
        <taxon>Actinomycetes</taxon>
        <taxon>Micrococcales</taxon>
        <taxon>Micrococcaceae</taxon>
        <taxon>Arthrobacter</taxon>
    </lineage>
</organism>
<dbReference type="Proteomes" id="UP001232725">
    <property type="component" value="Unassembled WGS sequence"/>
</dbReference>
<reference evidence="2 3" key="1">
    <citation type="submission" date="2023-08" db="EMBL/GenBank/DDBJ databases">
        <title>Arthrobacter horti sp. nov., isolated from forest soil.</title>
        <authorList>
            <person name="Park M."/>
        </authorList>
    </citation>
    <scope>NUCLEOTIDE SEQUENCE [LARGE SCALE GENOMIC DNA]</scope>
    <source>
        <strain evidence="2 3">YJM1</strain>
    </source>
</reference>
<dbReference type="EMBL" id="JAVALS010000003">
    <property type="protein sequence ID" value="MDP5226779.1"/>
    <property type="molecule type" value="Genomic_DNA"/>
</dbReference>
<sequence length="165" mass="18243">MQQLSAQKIRASFINASRSETSKLNLPKDFDSLDWENLDVLGWRDPKMPLRGYLVFPSGDGLVTSVLLRAPEGGARKNRSVLCELCRAVHAKNDVFLWVARRAGQSGRDGNTVGTLICADFVCSANVRVEPPKNEINPDPAVVVLDRIAGLKERARLFLDRVQGL</sequence>